<evidence type="ECO:0000256" key="13">
    <source>
        <dbReference type="RuleBase" id="RU000473"/>
    </source>
</evidence>
<keyword evidence="9 12" id="KW-0520">NAD</keyword>
<feature type="transmembrane region" description="Helical" evidence="14">
    <location>
        <begin position="177"/>
        <end position="196"/>
    </location>
</feature>
<feature type="transmembrane region" description="Helical" evidence="14">
    <location>
        <begin position="106"/>
        <end position="125"/>
    </location>
</feature>
<feature type="transmembrane region" description="Helical" evidence="14">
    <location>
        <begin position="259"/>
        <end position="277"/>
    </location>
</feature>
<dbReference type="InterPro" id="IPR018086">
    <property type="entry name" value="NADH_UbQ_OxRdtase_su1_CS"/>
</dbReference>
<feature type="transmembrane region" description="Helical" evidence="14">
    <location>
        <begin position="145"/>
        <end position="165"/>
    </location>
</feature>
<keyword evidence="13" id="KW-0830">Ubiquinone</keyword>
<evidence type="ECO:0000256" key="12">
    <source>
        <dbReference type="RuleBase" id="RU000471"/>
    </source>
</evidence>
<evidence type="ECO:0000256" key="9">
    <source>
        <dbReference type="ARBA" id="ARBA00023027"/>
    </source>
</evidence>
<evidence type="ECO:0000256" key="3">
    <source>
        <dbReference type="ARBA" id="ARBA00012944"/>
    </source>
</evidence>
<dbReference type="GO" id="GO:0005743">
    <property type="term" value="C:mitochondrial inner membrane"/>
    <property type="evidence" value="ECO:0007669"/>
    <property type="project" value="UniProtKB-SubCell"/>
</dbReference>
<keyword evidence="5" id="KW-0679">Respiratory chain</keyword>
<evidence type="ECO:0000256" key="2">
    <source>
        <dbReference type="ARBA" id="ARBA00010535"/>
    </source>
</evidence>
<evidence type="ECO:0000313" key="15">
    <source>
        <dbReference type="EMBL" id="DAC76960.1"/>
    </source>
</evidence>
<name>A0A4P3AG32_SCEGA</name>
<evidence type="ECO:0000256" key="4">
    <source>
        <dbReference type="ARBA" id="ARBA00021009"/>
    </source>
</evidence>
<dbReference type="GO" id="GO:0009060">
    <property type="term" value="P:aerobic respiration"/>
    <property type="evidence" value="ECO:0007669"/>
    <property type="project" value="TreeGrafter"/>
</dbReference>
<proteinExistence type="inferred from homology"/>
<accession>A0A4P3AG32</accession>
<evidence type="ECO:0000256" key="10">
    <source>
        <dbReference type="ARBA" id="ARBA00023136"/>
    </source>
</evidence>
<keyword evidence="8 14" id="KW-1133">Transmembrane helix</keyword>
<dbReference type="Pfam" id="PF00146">
    <property type="entry name" value="NADHdh"/>
    <property type="match status" value="1"/>
</dbReference>
<feature type="transmembrane region" description="Helical" evidence="14">
    <location>
        <begin position="297"/>
        <end position="318"/>
    </location>
</feature>
<evidence type="ECO:0000256" key="1">
    <source>
        <dbReference type="ARBA" id="ARBA00004141"/>
    </source>
</evidence>
<organism evidence="15">
    <name type="scientific">Sceloporus grammicus</name>
    <name type="common">Mesquite lizard</name>
    <dbReference type="NCBI Taxonomy" id="36306"/>
    <lineage>
        <taxon>Eukaryota</taxon>
        <taxon>Metazoa</taxon>
        <taxon>Chordata</taxon>
        <taxon>Craniata</taxon>
        <taxon>Vertebrata</taxon>
        <taxon>Euteleostomi</taxon>
        <taxon>Lepidosauria</taxon>
        <taxon>Squamata</taxon>
        <taxon>Bifurcata</taxon>
        <taxon>Unidentata</taxon>
        <taxon>Episquamata</taxon>
        <taxon>Toxicofera</taxon>
        <taxon>Iguania</taxon>
        <taxon>Phrynosomatidae</taxon>
        <taxon>Phrynosomatinae</taxon>
        <taxon>Sceloporus</taxon>
    </lineage>
</organism>
<evidence type="ECO:0000256" key="7">
    <source>
        <dbReference type="ARBA" id="ARBA00022982"/>
    </source>
</evidence>
<sequence>MSTMMSHILNPLLYIIPILIAVAFLTLLERKILGYMQLRKGPNIVGPYGLLQPIADGVKLFIKEPIRPSSSSPTLFILTPTMALFIAMLIWAPIPMPQTLADMNLGLLFILAMSSIAVYSILWSGWASNSKYALIGALRAVAQTISYEVTLGIILLSVVILTGGFSLKTLLLTQEGAWILLTSWPLMMMWYVSTLAETNRAPFDLTEGESELVSGFNVEYAGGPFALFFLAEYANIMMMNTLSCILFLTPTLTKQPEMFPIHLMLKTTLLTIGFLWVRASYPRFRYDQLMHLIWKQFLPMTLAMCLWHTALPISMFSLPPQQ</sequence>
<feature type="transmembrane region" description="Helical" evidence="14">
    <location>
        <begin position="225"/>
        <end position="247"/>
    </location>
</feature>
<keyword evidence="10 14" id="KW-0472">Membrane</keyword>
<dbReference type="GO" id="GO:0003954">
    <property type="term" value="F:NADH dehydrogenase activity"/>
    <property type="evidence" value="ECO:0007669"/>
    <property type="project" value="TreeGrafter"/>
</dbReference>
<keyword evidence="7" id="KW-0249">Electron transport</keyword>
<comment type="subcellular location">
    <subcellularLocation>
        <location evidence="1">Membrane</location>
        <topology evidence="1">Multi-pass membrane protein</topology>
    </subcellularLocation>
    <subcellularLocation>
        <location evidence="12">Mitochondrion inner membrane</location>
        <topology evidence="12">Multi-pass membrane protein</topology>
    </subcellularLocation>
</comment>
<comment type="similarity">
    <text evidence="2 12">Belongs to the complex I subunit 1 family.</text>
</comment>
<feature type="transmembrane region" description="Helical" evidence="14">
    <location>
        <begin position="75"/>
        <end position="94"/>
    </location>
</feature>
<dbReference type="AlphaFoldDB" id="A0A4P3AG32"/>
<feature type="transmembrane region" description="Helical" evidence="14">
    <location>
        <begin position="12"/>
        <end position="28"/>
    </location>
</feature>
<reference evidence="15" key="1">
    <citation type="journal article" date="2019" name="Mitochondrial DNA Part B Resour">
        <title>Complete mitochondrial genomes for three lizards (Anolis punctatus, Sceloporus woodi, and S. grammicus): a contribution to mitochondrial phylogenomics of Iguanoidea.</title>
        <authorList>
            <person name="Nogueira Dumans A.T."/>
            <person name="Warwar Teixeira G."/>
            <person name="Alves Vieira G."/>
            <person name="Schroder Sarzi D."/>
            <person name="Furtado C."/>
            <person name="Jennings W.B."/>
            <person name="Prosdocimi F."/>
        </authorList>
    </citation>
    <scope>NUCLEOTIDE SEQUENCE</scope>
</reference>
<dbReference type="InterPro" id="IPR001694">
    <property type="entry name" value="NADH_UbQ_OxRdtase_su1/FPO"/>
</dbReference>
<protein>
    <recommendedName>
        <fullName evidence="4 13">NADH-ubiquinone oxidoreductase chain 1</fullName>
        <ecNumber evidence="3 13">7.1.1.2</ecNumber>
    </recommendedName>
</protein>
<evidence type="ECO:0000256" key="6">
    <source>
        <dbReference type="ARBA" id="ARBA00022692"/>
    </source>
</evidence>
<dbReference type="GO" id="GO:0008137">
    <property type="term" value="F:NADH dehydrogenase (ubiquinone) activity"/>
    <property type="evidence" value="ECO:0007669"/>
    <property type="project" value="UniProtKB-EC"/>
</dbReference>
<evidence type="ECO:0000256" key="5">
    <source>
        <dbReference type="ARBA" id="ARBA00022660"/>
    </source>
</evidence>
<keyword evidence="13 15" id="KW-0496">Mitochondrion</keyword>
<keyword evidence="6 12" id="KW-0812">Transmembrane</keyword>
<keyword evidence="5" id="KW-0813">Transport</keyword>
<evidence type="ECO:0000256" key="14">
    <source>
        <dbReference type="SAM" id="Phobius"/>
    </source>
</evidence>
<evidence type="ECO:0000256" key="11">
    <source>
        <dbReference type="ARBA" id="ARBA00049551"/>
    </source>
</evidence>
<dbReference type="PROSITE" id="PS00668">
    <property type="entry name" value="COMPLEX1_ND1_2"/>
    <property type="match status" value="1"/>
</dbReference>
<dbReference type="PROSITE" id="PS00667">
    <property type="entry name" value="COMPLEX1_ND1_1"/>
    <property type="match status" value="1"/>
</dbReference>
<gene>
    <name evidence="15" type="primary">ND1</name>
</gene>
<dbReference type="PANTHER" id="PTHR11432">
    <property type="entry name" value="NADH DEHYDROGENASE SUBUNIT 1"/>
    <property type="match status" value="1"/>
</dbReference>
<comment type="catalytic activity">
    <reaction evidence="11 13">
        <text>a ubiquinone + NADH + 5 H(+)(in) = a ubiquinol + NAD(+) + 4 H(+)(out)</text>
        <dbReference type="Rhea" id="RHEA:29091"/>
        <dbReference type="Rhea" id="RHEA-COMP:9565"/>
        <dbReference type="Rhea" id="RHEA-COMP:9566"/>
        <dbReference type="ChEBI" id="CHEBI:15378"/>
        <dbReference type="ChEBI" id="CHEBI:16389"/>
        <dbReference type="ChEBI" id="CHEBI:17976"/>
        <dbReference type="ChEBI" id="CHEBI:57540"/>
        <dbReference type="ChEBI" id="CHEBI:57945"/>
        <dbReference type="EC" id="7.1.1.2"/>
    </reaction>
</comment>
<dbReference type="PANTHER" id="PTHR11432:SF3">
    <property type="entry name" value="NADH-UBIQUINONE OXIDOREDUCTASE CHAIN 1"/>
    <property type="match status" value="1"/>
</dbReference>
<geneLocation type="mitochondrion" evidence="15"/>
<dbReference type="HAMAP" id="MF_01350">
    <property type="entry name" value="NDH1_NuoH"/>
    <property type="match status" value="1"/>
</dbReference>
<evidence type="ECO:0000256" key="8">
    <source>
        <dbReference type="ARBA" id="ARBA00022989"/>
    </source>
</evidence>
<dbReference type="EC" id="7.1.1.2" evidence="3 13"/>
<dbReference type="EMBL" id="BK010486">
    <property type="protein sequence ID" value="DAC76960.1"/>
    <property type="molecule type" value="Genomic_DNA"/>
</dbReference>